<feature type="domain" description="IclR-ED" evidence="1">
    <location>
        <begin position="1"/>
        <end position="115"/>
    </location>
</feature>
<dbReference type="InterPro" id="IPR050707">
    <property type="entry name" value="HTH_MetabolicPath_Reg"/>
</dbReference>
<dbReference type="PANTHER" id="PTHR30136">
    <property type="entry name" value="HELIX-TURN-HELIX TRANSCRIPTIONAL REGULATOR, ICLR FAMILY"/>
    <property type="match status" value="1"/>
</dbReference>
<evidence type="ECO:0000259" key="1">
    <source>
        <dbReference type="PROSITE" id="PS51078"/>
    </source>
</evidence>
<dbReference type="RefSeq" id="WP_235374838.1">
    <property type="nucleotide sequence ID" value="NZ_CP113864.1"/>
</dbReference>
<dbReference type="Gene3D" id="3.30.450.40">
    <property type="match status" value="1"/>
</dbReference>
<accession>A0ABY7BH69</accession>
<dbReference type="InterPro" id="IPR014757">
    <property type="entry name" value="Tscrpt_reg_IclR_C"/>
</dbReference>
<evidence type="ECO:0000313" key="3">
    <source>
        <dbReference type="Proteomes" id="UP001164745"/>
    </source>
</evidence>
<dbReference type="PANTHER" id="PTHR30136:SF24">
    <property type="entry name" value="HTH-TYPE TRANSCRIPTIONAL REPRESSOR ALLR"/>
    <property type="match status" value="1"/>
</dbReference>
<organism evidence="2 3">
    <name type="scientific">Caldicellulosiruptor naganoensis</name>
    <dbReference type="NCBI Taxonomy" id="29324"/>
    <lineage>
        <taxon>Bacteria</taxon>
        <taxon>Bacillati</taxon>
        <taxon>Bacillota</taxon>
        <taxon>Bacillota incertae sedis</taxon>
        <taxon>Caldicellulosiruptorales</taxon>
        <taxon>Caldicellulosiruptoraceae</taxon>
        <taxon>Caldicellulosiruptor</taxon>
    </lineage>
</organism>
<protein>
    <recommendedName>
        <fullName evidence="1">IclR-ED domain-containing protein</fullName>
    </recommendedName>
</protein>
<proteinExistence type="predicted"/>
<reference evidence="2" key="1">
    <citation type="submission" date="2022-12" db="EMBL/GenBank/DDBJ databases">
        <authorList>
            <person name="Bing R.G."/>
            <person name="Willard D.J."/>
            <person name="Manesh M.J.H."/>
            <person name="Laemthong T."/>
            <person name="Crosby J.R."/>
            <person name="Kelly R.M."/>
        </authorList>
    </citation>
    <scope>NUCLEOTIDE SEQUENCE</scope>
    <source>
        <strain evidence="2">DSM 8991</strain>
    </source>
</reference>
<name>A0ABY7BH69_9FIRM</name>
<sequence length="123" mass="13711">MYRGRKSTFSFLPSSEVKRIISTKGLPRFTKNTITDPDVLEAELAKIQIQGYAIDNEEIMDGLRCVAAPIRDHRGKVCAAISISGPDSRLEGERLEMAIKIITKTAEEISVELGYQLKESLKI</sequence>
<gene>
    <name evidence="2" type="ORF">OTJ99_000286</name>
</gene>
<dbReference type="Pfam" id="PF01614">
    <property type="entry name" value="IclR_C"/>
    <property type="match status" value="1"/>
</dbReference>
<dbReference type="EMBL" id="CP113864">
    <property type="protein sequence ID" value="WAM31820.1"/>
    <property type="molecule type" value="Genomic_DNA"/>
</dbReference>
<evidence type="ECO:0000313" key="2">
    <source>
        <dbReference type="EMBL" id="WAM31820.1"/>
    </source>
</evidence>
<dbReference type="PROSITE" id="PS51078">
    <property type="entry name" value="ICLR_ED"/>
    <property type="match status" value="1"/>
</dbReference>
<dbReference type="SUPFAM" id="SSF55781">
    <property type="entry name" value="GAF domain-like"/>
    <property type="match status" value="1"/>
</dbReference>
<keyword evidence="3" id="KW-1185">Reference proteome</keyword>
<dbReference type="InterPro" id="IPR029016">
    <property type="entry name" value="GAF-like_dom_sf"/>
</dbReference>
<dbReference type="Proteomes" id="UP001164745">
    <property type="component" value="Chromosome"/>
</dbReference>